<dbReference type="PANTHER" id="PTHR46656">
    <property type="entry name" value="PUTATIVE-RELATED"/>
    <property type="match status" value="1"/>
</dbReference>
<accession>B8DIY4</accession>
<dbReference type="AlphaFoldDB" id="B8DIY4"/>
<proteinExistence type="predicted"/>
<dbReference type="STRING" id="883.DvMF_2706"/>
<organism evidence="1">
    <name type="scientific">Nitratidesulfovibrio vulgaris (strain DSM 19637 / Miyazaki F)</name>
    <name type="common">Desulfovibrio vulgaris</name>
    <dbReference type="NCBI Taxonomy" id="883"/>
    <lineage>
        <taxon>Bacteria</taxon>
        <taxon>Pseudomonadati</taxon>
        <taxon>Thermodesulfobacteriota</taxon>
        <taxon>Desulfovibrionia</taxon>
        <taxon>Desulfovibrionales</taxon>
        <taxon>Desulfovibrionaceae</taxon>
        <taxon>Nitratidesulfovibrio</taxon>
    </lineage>
</organism>
<reference evidence="1" key="1">
    <citation type="submission" date="2008-10" db="EMBL/GenBank/DDBJ databases">
        <title>Complete sequence of Desulfovibrio vulgaris str. 'Miyazaki F'.</title>
        <authorList>
            <person name="Lucas S."/>
            <person name="Copeland A."/>
            <person name="Lapidus A."/>
            <person name="Glavina del Rio T."/>
            <person name="Dalin E."/>
            <person name="Tice H."/>
            <person name="Bruce D."/>
            <person name="Goodwin L."/>
            <person name="Pitluck S."/>
            <person name="Sims D."/>
            <person name="Brettin T."/>
            <person name="Detter J.C."/>
            <person name="Han C."/>
            <person name="Larimer F."/>
            <person name="Land M."/>
            <person name="Hauser L."/>
            <person name="Kyrpides N."/>
            <person name="Mikhailova N."/>
            <person name="Hazen T.C."/>
            <person name="Richardson P."/>
        </authorList>
    </citation>
    <scope>NUCLEOTIDE SEQUENCE</scope>
    <source>
        <strain evidence="1">Miyazaki F</strain>
    </source>
</reference>
<dbReference type="HOGENOM" id="CLU_036861_1_0_7"/>
<dbReference type="EMBL" id="CP001197">
    <property type="protein sequence ID" value="ACL09645.1"/>
    <property type="molecule type" value="Genomic_DNA"/>
</dbReference>
<sequence>MHGLKRIWKNLPPQAQSRILKACCSLLATRRDGHTHGDDPVYVVGSLRSATGIGEGARLYLQSACGAGRQACGVDATPAMLQQAVLPPEGIANCLELSDLAPHIGGGTVVVHANPPLFHMVLLRMNRKFLRDKRLVAYWAWELECLPQIYLDALDHVDAVEVPSEFTANAFRRVTDKEVRVVPHKLPEPMLRKAGFCADGVMRCLYVFDMASSCERKNPWAAIAAFAAAFPNGRGASLTLKASQHQAAPHTYRRLLALADATPGVTLMTENLTAGGLDELYLNHDVYLSTHRSEGYGLTIHEAMLRGLHVAATGWSANMEFMKGPLAHPLPYTLVPVPAGQMPACGKAVRWAEVDTQGAAEVLKALQKALCTK</sequence>
<dbReference type="eggNOG" id="COG0438">
    <property type="taxonomic scope" value="Bacteria"/>
</dbReference>
<keyword evidence="1" id="KW-0808">Transferase</keyword>
<name>B8DIY4_NITV9</name>
<protein>
    <submittedName>
        <fullName evidence="1">Glycosyl transferase group 1</fullName>
    </submittedName>
</protein>
<dbReference type="GO" id="GO:0016740">
    <property type="term" value="F:transferase activity"/>
    <property type="evidence" value="ECO:0007669"/>
    <property type="project" value="UniProtKB-KW"/>
</dbReference>
<evidence type="ECO:0000313" key="1">
    <source>
        <dbReference type="EMBL" id="ACL09645.1"/>
    </source>
</evidence>
<dbReference type="PANTHER" id="PTHR46656:SF3">
    <property type="entry name" value="PUTATIVE-RELATED"/>
    <property type="match status" value="1"/>
</dbReference>
<gene>
    <name evidence="1" type="ordered locus">DvMF_2706</name>
</gene>
<dbReference type="CAZy" id="GT4">
    <property type="family name" value="Glycosyltransferase Family 4"/>
</dbReference>
<dbReference type="KEGG" id="dvm:DvMF_2706"/>
<dbReference type="SUPFAM" id="SSF53756">
    <property type="entry name" value="UDP-Glycosyltransferase/glycogen phosphorylase"/>
    <property type="match status" value="1"/>
</dbReference>
<dbReference type="CDD" id="cd01635">
    <property type="entry name" value="Glycosyltransferase_GTB-type"/>
    <property type="match status" value="1"/>
</dbReference>
<dbReference type="OrthoDB" id="9816564at2"/>
<dbReference type="Gene3D" id="3.40.50.2000">
    <property type="entry name" value="Glycogen Phosphorylase B"/>
    <property type="match status" value="1"/>
</dbReference>